<dbReference type="InterPro" id="IPR001841">
    <property type="entry name" value="Znf_RING"/>
</dbReference>
<dbReference type="InterPro" id="IPR017907">
    <property type="entry name" value="Znf_RING_CS"/>
</dbReference>
<dbReference type="PROSITE" id="PS50089">
    <property type="entry name" value="ZF_RING_2"/>
    <property type="match status" value="1"/>
</dbReference>
<dbReference type="InterPro" id="IPR027370">
    <property type="entry name" value="Znf-RING_euk"/>
</dbReference>
<feature type="compositionally biased region" description="Low complexity" evidence="10">
    <location>
        <begin position="1352"/>
        <end position="1363"/>
    </location>
</feature>
<dbReference type="InterPro" id="IPR041367">
    <property type="entry name" value="Znf-CCCH_4"/>
</dbReference>
<evidence type="ECO:0000313" key="14">
    <source>
        <dbReference type="EMBL" id="KZP04789.1"/>
    </source>
</evidence>
<dbReference type="InterPro" id="IPR031127">
    <property type="entry name" value="E3_UB_ligase_RBR"/>
</dbReference>
<dbReference type="Gene3D" id="3.30.40.10">
    <property type="entry name" value="Zinc/RING finger domain, C3HC4 (zinc finger)"/>
    <property type="match status" value="1"/>
</dbReference>
<feature type="compositionally biased region" description="Polar residues" evidence="10">
    <location>
        <begin position="13"/>
        <end position="24"/>
    </location>
</feature>
<proteinExistence type="predicted"/>
<dbReference type="GO" id="GO:0061630">
    <property type="term" value="F:ubiquitin protein ligase activity"/>
    <property type="evidence" value="ECO:0007669"/>
    <property type="project" value="UniProtKB-EC"/>
</dbReference>
<feature type="compositionally biased region" description="Basic and acidic residues" evidence="10">
    <location>
        <begin position="458"/>
        <end position="481"/>
    </location>
</feature>
<feature type="compositionally biased region" description="Basic and acidic residues" evidence="10">
    <location>
        <begin position="1317"/>
        <end position="1346"/>
    </location>
</feature>
<evidence type="ECO:0000259" key="12">
    <source>
        <dbReference type="PROSITE" id="PS50103"/>
    </source>
</evidence>
<sequence>MSMVFGELPRKPQANNRSKPQQTTNNLVEKCRFFAQGRCKFGDRCNHSHDAPQRDVNPSSTVTQLWQHTSTAVSSNGRERGGISKGKRAIPTEPDTTTTAGWGAEWRSCDVAIDQWGAYYSQNAASKGADSAETTNAGGWGSSSSSWSDNGYSATSTSTSTWGDPFGWGDIKSSTSSGPNAPIATPRSNPSLSLEPIANNQAKKACVSWARTGTCRFGSKCRNDHDVNASSMIVRDRREAARDKEARLVQRGAEEAAQPVQVPRNARNAHREENRRESDEEAQEEAAQQAEICKVLEAIREEARQAEQERGAAALRARQAQEKASLLAESRRVRETQREEARRAREADREREAAEAALKAQKAQKKAARQAEIRALREALETFAHPHAQQAELRELDMARQAAAAAQKAEEDAARQAAQAEARRAREARREEARRAREAEREREAAEAALKAQQAQEKAARQAEIRKAREAQQEEARRARQAEQEARMVELAKEEAAVTMQHIVSDFTVITFNAGLAIQHVLLGFESCRITIKNLPIDATIKEVCEFFTQQGIEPSRFRVLKLAMTPAGKLEAFLIGHEDLKMVVCALEEVDFRQEQLSFEIMSHKGGDGMRATTHDANTLTLTWRAPSVAYVVTFVDSAQAAAKVSELDKKICLGRRVKTQINQRSAQQVLVLGIPPEATDQDVMTMMGSDQVERLKKPVTFDTTQAAELIRRHIESIPGVQITRFEEVIFDIAGGTYSARVHFGTWAQTRDAFNRCNQERFPFIGNSTFCWLRLPDPIQYTITISAPQYRAQKKLWDDLLATVRDKEGLKLSIVPRDRIHIIRIGGEDKKAVGSLKVRVESIAAGEKLEGWNPSLSQGFMDRVLQDTGALLRIDRRLRTVKVYGERGPTEAARTLVNSELALLESQEQTIFLKRQSVRFFVTRGLDILKEQLGGDEKATLVVSSVPAKIIIKGGEAARHVLNRLIEESLDASNGVPRTGDTREDICPICYGAVTLPIKLGCGHAYCSGTCILHFLTSASTFPLVCIGDEDTCHAPIPIPVFQRFLPIQQLTNLLETAFITHIDHHPQDFKYCTTPDCKQVYRCTTSDTASIIHCPSCLSSVCSACHEEGHEGMTCAERQLSNDSEEQERLNDELATQSGYKKCPQELERRESPVGVGEERERVGRREQREGGQLEERGMFEAERAERPDVGELERHVGAGEETEKTERVTLVWHIKHERRRVEGRMAWWELESMLYVSYITLCVDGTHTSVILLFCCLEKPHDTGTSLCKAEANDVTSDILTSTKENANDVKDASELRLAEQEQEEAEAALRAQKAQEKAARQAEARRVREARQEEAHRLRQAEQEQEAAEAALRAQQAQEKTARRAEARRMREARQEEAQRVRQAEQEQEEAEAALRAQQAQEEAARQVEARQEEARRVRQAEREQEEAEAALRAQQAQEETARQAEARREETRRVRQAEREQEETDTALKAQQAQEETARRVEACRVREARQEEARREEARRVRQAEREREAAEAALREQQAREDAARRAEVRRAREAQQEEARRALQVEQETRMVELIKEEAAMTMQHIVLDFTVITFSAGLAIQNVLLGFESCRITIKNLPIDATVKEVCELFTQQGIEPGRFHILGLARTPARKQEAFLIGHEDLKMVAIALEEIDFRQERLSFEIMGHGGGDGMAASALDANTLTLTWRAPLNRLIEESLDASIIVPRTGDTGEAICPICYDVVTLPIKLGCGHAYCSACIRHFLTSASTFPLVCMGDEDKCHAPIPIPVVQRFLPIRQFTNLLETAFITHIDHHPQDFKYCTTPDCRQVYRCTTSETASIIHCPSCLSSVCSACHEEGHEGMTCAERKLSNDPEEQERLNDELAAQSGYKKCPQCAVWIEKIDGCNHMECKCGAHICWVCMRVFDAQSVYEHMNTAHGGMHGVNGNGVEPLFQLEDFAEQQEVLRLMALRRAQLEQQQRQEAEDAQHFLAQQHMYAMRLREQEDARMQGEARRVEFIRQMEENRAAEEHRRAEEVGRRETNADRQAQEQRDREEGGGWGCVVI</sequence>
<feature type="compositionally biased region" description="Basic and acidic residues" evidence="10">
    <location>
        <begin position="269"/>
        <end position="278"/>
    </location>
</feature>
<keyword evidence="5" id="KW-0677">Repeat</keyword>
<evidence type="ECO:0000259" key="11">
    <source>
        <dbReference type="PROSITE" id="PS50089"/>
    </source>
</evidence>
<dbReference type="OrthoDB" id="1431934at2759"/>
<comment type="catalytic activity">
    <reaction evidence="1">
        <text>[E2 ubiquitin-conjugating enzyme]-S-ubiquitinyl-L-cysteine + [acceptor protein]-L-lysine = [E2 ubiquitin-conjugating enzyme]-L-cysteine + [acceptor protein]-N(6)-ubiquitinyl-L-lysine.</text>
        <dbReference type="EC" id="2.3.2.31"/>
    </reaction>
</comment>
<dbReference type="InterPro" id="IPR013083">
    <property type="entry name" value="Znf_RING/FYVE/PHD"/>
</dbReference>
<dbReference type="STRING" id="436010.A0A167V9Y6"/>
<keyword evidence="7" id="KW-0833">Ubl conjugation pathway</keyword>
<dbReference type="Pfam" id="PF18044">
    <property type="entry name" value="zf-CCCH_4"/>
    <property type="match status" value="1"/>
</dbReference>
<keyword evidence="6 9" id="KW-0863">Zinc-finger</keyword>
<feature type="compositionally biased region" description="Low complexity" evidence="10">
    <location>
        <begin position="447"/>
        <end position="457"/>
    </location>
</feature>
<dbReference type="EC" id="2.3.2.31" evidence="2"/>
<feature type="region of interest" description="Disordered" evidence="10">
    <location>
        <begin position="1146"/>
        <end position="1179"/>
    </location>
</feature>
<feature type="region of interest" description="Disordered" evidence="10">
    <location>
        <begin position="404"/>
        <end position="481"/>
    </location>
</feature>
<feature type="domain" description="RING-type" evidence="13">
    <location>
        <begin position="1721"/>
        <end position="1934"/>
    </location>
</feature>
<feature type="region of interest" description="Disordered" evidence="10">
    <location>
        <begin position="250"/>
        <end position="288"/>
    </location>
</feature>
<dbReference type="CDD" id="cd20335">
    <property type="entry name" value="BRcat_RBR"/>
    <property type="match status" value="2"/>
</dbReference>
<feature type="region of interest" description="Disordered" evidence="10">
    <location>
        <begin position="324"/>
        <end position="351"/>
    </location>
</feature>
<dbReference type="Proteomes" id="UP000076532">
    <property type="component" value="Unassembled WGS sequence"/>
</dbReference>
<feature type="zinc finger region" description="C3H1-type" evidence="9">
    <location>
        <begin position="25"/>
        <end position="52"/>
    </location>
</feature>
<dbReference type="SMART" id="SM00647">
    <property type="entry name" value="IBR"/>
    <property type="match status" value="2"/>
</dbReference>
<feature type="compositionally biased region" description="Basic and acidic residues" evidence="10">
    <location>
        <begin position="2013"/>
        <end position="2044"/>
    </location>
</feature>
<feature type="compositionally biased region" description="Basic and acidic residues" evidence="10">
    <location>
        <begin position="1407"/>
        <end position="1427"/>
    </location>
</feature>
<evidence type="ECO:0000256" key="2">
    <source>
        <dbReference type="ARBA" id="ARBA00012251"/>
    </source>
</evidence>
<dbReference type="PROSITE" id="PS00518">
    <property type="entry name" value="ZF_RING_1"/>
    <property type="match status" value="1"/>
</dbReference>
<protein>
    <recommendedName>
        <fullName evidence="2">RBR-type E3 ubiquitin transferase</fullName>
        <ecNumber evidence="2">2.3.2.31</ecNumber>
    </recommendedName>
</protein>
<feature type="compositionally biased region" description="Basic and acidic residues" evidence="10">
    <location>
        <begin position="329"/>
        <end position="351"/>
    </location>
</feature>
<feature type="domain" description="RING-type" evidence="11">
    <location>
        <begin position="1725"/>
        <end position="1767"/>
    </location>
</feature>
<evidence type="ECO:0000256" key="7">
    <source>
        <dbReference type="ARBA" id="ARBA00022786"/>
    </source>
</evidence>
<dbReference type="PROSITE" id="PS50103">
    <property type="entry name" value="ZF_C3H1"/>
    <property type="match status" value="2"/>
</dbReference>
<accession>A0A167V9Y6</accession>
<feature type="region of interest" description="Disordered" evidence="10">
    <location>
        <begin position="69"/>
        <end position="101"/>
    </location>
</feature>
<feature type="domain" description="C3H1-type" evidence="12">
    <location>
        <begin position="25"/>
        <end position="52"/>
    </location>
</feature>
<dbReference type="Gene3D" id="3.30.70.330">
    <property type="match status" value="1"/>
</dbReference>
<keyword evidence="15" id="KW-1185">Reference proteome</keyword>
<feature type="compositionally biased region" description="Basic and acidic residues" evidence="10">
    <location>
        <begin position="421"/>
        <end position="446"/>
    </location>
</feature>
<keyword evidence="8 9" id="KW-0862">Zinc</keyword>
<dbReference type="InterPro" id="IPR002867">
    <property type="entry name" value="IBR_dom"/>
</dbReference>
<dbReference type="EMBL" id="KV417888">
    <property type="protein sequence ID" value="KZP04789.1"/>
    <property type="molecule type" value="Genomic_DNA"/>
</dbReference>
<evidence type="ECO:0000256" key="1">
    <source>
        <dbReference type="ARBA" id="ARBA00001798"/>
    </source>
</evidence>
<evidence type="ECO:0000256" key="4">
    <source>
        <dbReference type="ARBA" id="ARBA00022723"/>
    </source>
</evidence>
<dbReference type="GO" id="GO:0016567">
    <property type="term" value="P:protein ubiquitination"/>
    <property type="evidence" value="ECO:0007669"/>
    <property type="project" value="InterPro"/>
</dbReference>
<feature type="region of interest" description="Disordered" evidence="10">
    <location>
        <begin position="127"/>
        <end position="194"/>
    </location>
</feature>
<evidence type="ECO:0000313" key="15">
    <source>
        <dbReference type="Proteomes" id="UP000076532"/>
    </source>
</evidence>
<name>A0A167V9Y6_9AGAM</name>
<dbReference type="SUPFAM" id="SSF57850">
    <property type="entry name" value="RING/U-box"/>
    <property type="match status" value="3"/>
</dbReference>
<feature type="compositionally biased region" description="Basic and acidic residues" evidence="10">
    <location>
        <begin position="1364"/>
        <end position="1389"/>
    </location>
</feature>
<reference evidence="14 15" key="1">
    <citation type="journal article" date="2016" name="Mol. Biol. Evol.">
        <title>Comparative Genomics of Early-Diverging Mushroom-Forming Fungi Provides Insights into the Origins of Lignocellulose Decay Capabilities.</title>
        <authorList>
            <person name="Nagy L.G."/>
            <person name="Riley R."/>
            <person name="Tritt A."/>
            <person name="Adam C."/>
            <person name="Daum C."/>
            <person name="Floudas D."/>
            <person name="Sun H."/>
            <person name="Yadav J.S."/>
            <person name="Pangilinan J."/>
            <person name="Larsson K.H."/>
            <person name="Matsuura K."/>
            <person name="Barry K."/>
            <person name="Labutti K."/>
            <person name="Kuo R."/>
            <person name="Ohm R.A."/>
            <person name="Bhattacharya S.S."/>
            <person name="Shirouzu T."/>
            <person name="Yoshinaga Y."/>
            <person name="Martin F.M."/>
            <person name="Grigoriev I.V."/>
            <person name="Hibbett D.S."/>
        </authorList>
    </citation>
    <scope>NUCLEOTIDE SEQUENCE [LARGE SCALE GENOMIC DNA]</scope>
    <source>
        <strain evidence="14 15">CBS 109695</strain>
    </source>
</reference>
<keyword evidence="3" id="KW-0808">Transferase</keyword>
<keyword evidence="4 9" id="KW-0479">Metal-binding</keyword>
<feature type="compositionally biased region" description="Basic and acidic residues" evidence="10">
    <location>
        <begin position="1444"/>
        <end position="1464"/>
    </location>
</feature>
<evidence type="ECO:0000256" key="9">
    <source>
        <dbReference type="PROSITE-ProRule" id="PRU00723"/>
    </source>
</evidence>
<evidence type="ECO:0000256" key="10">
    <source>
        <dbReference type="SAM" id="MobiDB-lite"/>
    </source>
</evidence>
<dbReference type="SMART" id="SM00184">
    <property type="entry name" value="RING"/>
    <property type="match status" value="2"/>
</dbReference>
<organism evidence="14 15">
    <name type="scientific">Athelia psychrophila</name>
    <dbReference type="NCBI Taxonomy" id="1759441"/>
    <lineage>
        <taxon>Eukaryota</taxon>
        <taxon>Fungi</taxon>
        <taxon>Dikarya</taxon>
        <taxon>Basidiomycota</taxon>
        <taxon>Agaricomycotina</taxon>
        <taxon>Agaricomycetes</taxon>
        <taxon>Agaricomycetidae</taxon>
        <taxon>Atheliales</taxon>
        <taxon>Atheliaceae</taxon>
        <taxon>Athelia</taxon>
    </lineage>
</organism>
<dbReference type="Pfam" id="PF01485">
    <property type="entry name" value="IBR"/>
    <property type="match status" value="2"/>
</dbReference>
<feature type="domain" description="C3H1-type" evidence="12">
    <location>
        <begin position="200"/>
        <end position="228"/>
    </location>
</feature>
<feature type="compositionally biased region" description="Polar residues" evidence="10">
    <location>
        <begin position="149"/>
        <end position="162"/>
    </location>
</feature>
<dbReference type="InterPro" id="IPR036855">
    <property type="entry name" value="Znf_CCCH_sf"/>
</dbReference>
<dbReference type="InterPro" id="IPR012677">
    <property type="entry name" value="Nucleotide-bd_a/b_plait_sf"/>
</dbReference>
<feature type="region of interest" description="Disordered" evidence="10">
    <location>
        <begin position="1516"/>
        <end position="1538"/>
    </location>
</feature>
<dbReference type="SUPFAM" id="SSF90229">
    <property type="entry name" value="CCCH zinc finger"/>
    <property type="match status" value="1"/>
</dbReference>
<evidence type="ECO:0000256" key="6">
    <source>
        <dbReference type="ARBA" id="ARBA00022771"/>
    </source>
</evidence>
<dbReference type="SMART" id="SM00356">
    <property type="entry name" value="ZnF_C3H1"/>
    <property type="match status" value="2"/>
</dbReference>
<feature type="region of interest" description="Disordered" evidence="10">
    <location>
        <begin position="1309"/>
        <end position="1486"/>
    </location>
</feature>
<feature type="region of interest" description="Disordered" evidence="10">
    <location>
        <begin position="2013"/>
        <end position="2047"/>
    </location>
</feature>
<dbReference type="PROSITE" id="PS51873">
    <property type="entry name" value="TRIAD"/>
    <property type="match status" value="1"/>
</dbReference>
<feature type="zinc finger region" description="C3H1-type" evidence="9">
    <location>
        <begin position="200"/>
        <end position="228"/>
    </location>
</feature>
<dbReference type="Gene3D" id="4.10.1000.10">
    <property type="entry name" value="Zinc finger, CCCH-type"/>
    <property type="match status" value="1"/>
</dbReference>
<dbReference type="PANTHER" id="PTHR11685">
    <property type="entry name" value="RBR FAMILY RING FINGER AND IBR DOMAIN-CONTAINING"/>
    <property type="match status" value="1"/>
</dbReference>
<gene>
    <name evidence="14" type="ORF">FIBSPDRAFT_940824</name>
</gene>
<evidence type="ECO:0000256" key="8">
    <source>
        <dbReference type="ARBA" id="ARBA00022833"/>
    </source>
</evidence>
<feature type="region of interest" description="Disordered" evidence="10">
    <location>
        <begin position="1"/>
        <end position="24"/>
    </location>
</feature>
<evidence type="ECO:0000259" key="13">
    <source>
        <dbReference type="PROSITE" id="PS51873"/>
    </source>
</evidence>
<dbReference type="CDD" id="cd22585">
    <property type="entry name" value="Rcat_RBR_DEAH12-like"/>
    <property type="match status" value="1"/>
</dbReference>
<dbReference type="Pfam" id="PF13445">
    <property type="entry name" value="zf-RING_UBOX"/>
    <property type="match status" value="1"/>
</dbReference>
<dbReference type="GO" id="GO:0008270">
    <property type="term" value="F:zinc ion binding"/>
    <property type="evidence" value="ECO:0007669"/>
    <property type="project" value="UniProtKB-KW"/>
</dbReference>
<dbReference type="InterPro" id="IPR000571">
    <property type="entry name" value="Znf_CCCH"/>
</dbReference>
<evidence type="ECO:0000256" key="3">
    <source>
        <dbReference type="ARBA" id="ARBA00022679"/>
    </source>
</evidence>
<dbReference type="Gene3D" id="1.20.120.1750">
    <property type="match status" value="1"/>
</dbReference>
<dbReference type="InterPro" id="IPR044066">
    <property type="entry name" value="TRIAD_supradom"/>
</dbReference>
<evidence type="ECO:0000256" key="5">
    <source>
        <dbReference type="ARBA" id="ARBA00022737"/>
    </source>
</evidence>
<dbReference type="Pfam" id="PF26200">
    <property type="entry name" value="Rcat_RNF216"/>
    <property type="match status" value="1"/>
</dbReference>